<evidence type="ECO:0000313" key="2">
    <source>
        <dbReference type="EMBL" id="OMO60405.1"/>
    </source>
</evidence>
<evidence type="ECO:0000313" key="3">
    <source>
        <dbReference type="Proteomes" id="UP000187203"/>
    </source>
</evidence>
<evidence type="ECO:0000256" key="1">
    <source>
        <dbReference type="SAM" id="MobiDB-lite"/>
    </source>
</evidence>
<reference evidence="3" key="1">
    <citation type="submission" date="2013-09" db="EMBL/GenBank/DDBJ databases">
        <title>Corchorus olitorius genome sequencing.</title>
        <authorList>
            <person name="Alam M."/>
            <person name="Haque M.S."/>
            <person name="Islam M.S."/>
            <person name="Emdad E.M."/>
            <person name="Islam M.M."/>
            <person name="Ahmed B."/>
            <person name="Halim A."/>
            <person name="Hossen Q.M.M."/>
            <person name="Hossain M.Z."/>
            <person name="Ahmed R."/>
            <person name="Khan M.M."/>
            <person name="Islam R."/>
            <person name="Rashid M.M."/>
            <person name="Khan S.A."/>
            <person name="Rahman M.S."/>
            <person name="Alam M."/>
            <person name="Yahiya A.S."/>
            <person name="Khan M.S."/>
            <person name="Azam M.S."/>
            <person name="Haque T."/>
            <person name="Lashkar M.Z.H."/>
            <person name="Akhand A.I."/>
            <person name="Morshed G."/>
            <person name="Roy S."/>
            <person name="Uddin K.S."/>
            <person name="Rabeya T."/>
            <person name="Hossain A.S."/>
            <person name="Chowdhury A."/>
            <person name="Snigdha A.R."/>
            <person name="Mortoza M.S."/>
            <person name="Matin S.A."/>
            <person name="Hoque S.M.E."/>
            <person name="Islam M.K."/>
            <person name="Roy D.K."/>
            <person name="Haider R."/>
            <person name="Moosa M.M."/>
            <person name="Elias S.M."/>
            <person name="Hasan A.M."/>
            <person name="Jahan S."/>
            <person name="Shafiuddin M."/>
            <person name="Mahmood N."/>
            <person name="Shommy N.S."/>
        </authorList>
    </citation>
    <scope>NUCLEOTIDE SEQUENCE [LARGE SCALE GENOMIC DNA]</scope>
    <source>
        <strain evidence="3">cv. O-4</strain>
    </source>
</reference>
<dbReference type="AlphaFoldDB" id="A0A1R3GQL8"/>
<sequence>MELATFDNKVPSTPSTTHPSDCMETSKDLKLKHHKKKKKRAKHNWSSKKSHSKVVNGTPCAPEILEDDNYISDEDIHFRNNMFRREAIETLKIGQFLGLSFKDKDENIINKLVELEYEDWKMHSIT</sequence>
<protein>
    <submittedName>
        <fullName evidence="2">Kar3 member kinesin-like protein</fullName>
    </submittedName>
</protein>
<dbReference type="EMBL" id="AWUE01021896">
    <property type="protein sequence ID" value="OMO60405.1"/>
    <property type="molecule type" value="Genomic_DNA"/>
</dbReference>
<proteinExistence type="predicted"/>
<keyword evidence="3" id="KW-1185">Reference proteome</keyword>
<organism evidence="2 3">
    <name type="scientific">Corchorus olitorius</name>
    <dbReference type="NCBI Taxonomy" id="93759"/>
    <lineage>
        <taxon>Eukaryota</taxon>
        <taxon>Viridiplantae</taxon>
        <taxon>Streptophyta</taxon>
        <taxon>Embryophyta</taxon>
        <taxon>Tracheophyta</taxon>
        <taxon>Spermatophyta</taxon>
        <taxon>Magnoliopsida</taxon>
        <taxon>eudicotyledons</taxon>
        <taxon>Gunneridae</taxon>
        <taxon>Pentapetalae</taxon>
        <taxon>rosids</taxon>
        <taxon>malvids</taxon>
        <taxon>Malvales</taxon>
        <taxon>Malvaceae</taxon>
        <taxon>Grewioideae</taxon>
        <taxon>Apeibeae</taxon>
        <taxon>Corchorus</taxon>
    </lineage>
</organism>
<accession>A0A1R3GQL8</accession>
<feature type="compositionally biased region" description="Basic residues" evidence="1">
    <location>
        <begin position="30"/>
        <end position="52"/>
    </location>
</feature>
<gene>
    <name evidence="2" type="ORF">COLO4_33837</name>
</gene>
<feature type="region of interest" description="Disordered" evidence="1">
    <location>
        <begin position="1"/>
        <end position="60"/>
    </location>
</feature>
<feature type="compositionally biased region" description="Polar residues" evidence="1">
    <location>
        <begin position="10"/>
        <end position="19"/>
    </location>
</feature>
<comment type="caution">
    <text evidence="2">The sequence shown here is derived from an EMBL/GenBank/DDBJ whole genome shotgun (WGS) entry which is preliminary data.</text>
</comment>
<dbReference type="Proteomes" id="UP000187203">
    <property type="component" value="Unassembled WGS sequence"/>
</dbReference>
<name>A0A1R3GQL8_9ROSI</name>